<accession>A0A5D3AY20</accession>
<dbReference type="EMBL" id="NIDF01000040">
    <property type="protein sequence ID" value="TYJ55414.1"/>
    <property type="molecule type" value="Genomic_DNA"/>
</dbReference>
<comment type="catalytic activity">
    <reaction evidence="11">
        <text>L-histidinol phosphate + 2-oxoglutarate = 3-(imidazol-4-yl)-2-oxopropyl phosphate + L-glutamate</text>
        <dbReference type="Rhea" id="RHEA:23744"/>
        <dbReference type="ChEBI" id="CHEBI:16810"/>
        <dbReference type="ChEBI" id="CHEBI:29985"/>
        <dbReference type="ChEBI" id="CHEBI:57766"/>
        <dbReference type="ChEBI" id="CHEBI:57980"/>
        <dbReference type="EC" id="2.6.1.9"/>
    </reaction>
</comment>
<evidence type="ECO:0000256" key="1">
    <source>
        <dbReference type="ARBA" id="ARBA00001933"/>
    </source>
</evidence>
<dbReference type="InterPro" id="IPR015421">
    <property type="entry name" value="PyrdxlP-dep_Trfase_major"/>
</dbReference>
<evidence type="ECO:0000256" key="4">
    <source>
        <dbReference type="ARBA" id="ARBA00012748"/>
    </source>
</evidence>
<dbReference type="Pfam" id="PF00155">
    <property type="entry name" value="Aminotran_1_2"/>
    <property type="match status" value="1"/>
</dbReference>
<dbReference type="Gene3D" id="3.40.640.10">
    <property type="entry name" value="Type I PLP-dependent aspartate aminotransferase-like (Major domain)"/>
    <property type="match status" value="1"/>
</dbReference>
<dbReference type="PANTHER" id="PTHR42885">
    <property type="entry name" value="HISTIDINOL-PHOSPHATE AMINOTRANSFERASE-RELATED"/>
    <property type="match status" value="1"/>
</dbReference>
<dbReference type="HAMAP" id="MF_01023">
    <property type="entry name" value="HisC_aminotrans_2"/>
    <property type="match status" value="1"/>
</dbReference>
<protein>
    <recommendedName>
        <fullName evidence="4">histidinol-phosphate transaminase</fullName>
        <ecNumber evidence="4">2.6.1.9</ecNumber>
    </recommendedName>
    <alternativeName>
        <fullName evidence="10">Imidazole acetol-phosphate transaminase</fullName>
    </alternativeName>
</protein>
<comment type="similarity">
    <text evidence="3">Belongs to the class-II pyridoxal-phosphate-dependent aminotransferase family.</text>
</comment>
<keyword evidence="6" id="KW-0028">Amino-acid biosynthesis</keyword>
<evidence type="ECO:0000256" key="8">
    <source>
        <dbReference type="ARBA" id="ARBA00022898"/>
    </source>
</evidence>
<comment type="cofactor">
    <cofactor evidence="1">
        <name>pyridoxal 5'-phosphate</name>
        <dbReference type="ChEBI" id="CHEBI:597326"/>
    </cofactor>
</comment>
<dbReference type="InterPro" id="IPR015424">
    <property type="entry name" value="PyrdxlP-dep_Trfase"/>
</dbReference>
<reference evidence="13 14" key="1">
    <citation type="submission" date="2017-05" db="EMBL/GenBank/DDBJ databases">
        <title>The Genome Sequence of Tsuchiyaea wingfieldii DSM 27421.</title>
        <authorList>
            <person name="Cuomo C."/>
            <person name="Passer A."/>
            <person name="Billmyre B."/>
            <person name="Heitman J."/>
        </authorList>
    </citation>
    <scope>NUCLEOTIDE SEQUENCE [LARGE SCALE GENOMIC DNA]</scope>
    <source>
        <strain evidence="13 14">DSM 27421</strain>
    </source>
</reference>
<evidence type="ECO:0000256" key="5">
    <source>
        <dbReference type="ARBA" id="ARBA00022576"/>
    </source>
</evidence>
<dbReference type="Proteomes" id="UP000322245">
    <property type="component" value="Unassembled WGS sequence"/>
</dbReference>
<dbReference type="InterPro" id="IPR004839">
    <property type="entry name" value="Aminotransferase_I/II_large"/>
</dbReference>
<dbReference type="InterPro" id="IPR005861">
    <property type="entry name" value="HisP_aminotrans"/>
</dbReference>
<dbReference type="GO" id="GO:0004400">
    <property type="term" value="F:histidinol-phosphate transaminase activity"/>
    <property type="evidence" value="ECO:0007669"/>
    <property type="project" value="UniProtKB-EC"/>
</dbReference>
<organism evidence="13 14">
    <name type="scientific">Cryptococcus floricola</name>
    <dbReference type="NCBI Taxonomy" id="2591691"/>
    <lineage>
        <taxon>Eukaryota</taxon>
        <taxon>Fungi</taxon>
        <taxon>Dikarya</taxon>
        <taxon>Basidiomycota</taxon>
        <taxon>Agaricomycotina</taxon>
        <taxon>Tremellomycetes</taxon>
        <taxon>Tremellales</taxon>
        <taxon>Cryptococcaceae</taxon>
        <taxon>Cryptococcus</taxon>
    </lineage>
</organism>
<dbReference type="PROSITE" id="PS00599">
    <property type="entry name" value="AA_TRANSFER_CLASS_2"/>
    <property type="match status" value="1"/>
</dbReference>
<evidence type="ECO:0000256" key="9">
    <source>
        <dbReference type="ARBA" id="ARBA00023102"/>
    </source>
</evidence>
<keyword evidence="14" id="KW-1185">Reference proteome</keyword>
<dbReference type="InterPro" id="IPR001917">
    <property type="entry name" value="Aminotrans_II_pyridoxalP_BS"/>
</dbReference>
<evidence type="ECO:0000256" key="10">
    <source>
        <dbReference type="ARBA" id="ARBA00030262"/>
    </source>
</evidence>
<evidence type="ECO:0000256" key="3">
    <source>
        <dbReference type="ARBA" id="ARBA00008392"/>
    </source>
</evidence>
<dbReference type="InterPro" id="IPR015422">
    <property type="entry name" value="PyrdxlP-dep_Trfase_small"/>
</dbReference>
<dbReference type="CDD" id="cd00609">
    <property type="entry name" value="AAT_like"/>
    <property type="match status" value="1"/>
</dbReference>
<keyword evidence="5" id="KW-0032">Aminotransferase</keyword>
<comment type="pathway">
    <text evidence="2">Amino-acid biosynthesis; L-histidine biosynthesis; L-histidine from 5-phospho-alpha-D-ribose 1-diphosphate: step 7/9.</text>
</comment>
<evidence type="ECO:0000256" key="2">
    <source>
        <dbReference type="ARBA" id="ARBA00005011"/>
    </source>
</evidence>
<name>A0A5D3AY20_9TREE</name>
<gene>
    <name evidence="13" type="ORF">B9479_003917</name>
</gene>
<proteinExistence type="inferred from homology"/>
<sequence>MKLWRSADAASVISVVRHDSTWTFLTQKVFQLDYILPTTMPILGLKAPGPSAPAHFDLEPLIRPNILALQPYRCARDDYSAGVLLDANENAIGPSLPRLSSTLASDDASKVAAETLSLLSDAEIANLNRYPSPTHDDLKREIAKLRGVPDENWVFLGVGSDEVIDMLYRVLCVPGKDRVMTCPPTYGMYKVTANVNDVGVLEVPLITEDGSFQLDEPALDAAFESNPDVKMLFVCSPGNPTGTLIPLPAIQKILENPKFKGVVVVDEAYVDFSPQGSSAASLVNEYANVCVTQTLSKSFGLAAIRLGYLLAPPPLIQILTNTKAPYNVSVPTASIALKAVSTEGAAAMSCAVATLNDNRQSLIDALSSTKGIGRILGGNHANFVLAEILGENGKPSNQKALEVYKTMAESKGVVVRFRGTEKGCEGCLRITVGTAKECEEAVQSIASLL</sequence>
<evidence type="ECO:0000256" key="6">
    <source>
        <dbReference type="ARBA" id="ARBA00022605"/>
    </source>
</evidence>
<dbReference type="Gene3D" id="3.90.1150.10">
    <property type="entry name" value="Aspartate Aminotransferase, domain 1"/>
    <property type="match status" value="1"/>
</dbReference>
<dbReference type="AlphaFoldDB" id="A0A5D3AY20"/>
<keyword evidence="8" id="KW-0663">Pyridoxal phosphate</keyword>
<keyword evidence="9" id="KW-0368">Histidine biosynthesis</keyword>
<dbReference type="EC" id="2.6.1.9" evidence="4"/>
<dbReference type="GO" id="GO:0030170">
    <property type="term" value="F:pyridoxal phosphate binding"/>
    <property type="evidence" value="ECO:0007669"/>
    <property type="project" value="InterPro"/>
</dbReference>
<dbReference type="GO" id="GO:0000105">
    <property type="term" value="P:L-histidine biosynthetic process"/>
    <property type="evidence" value="ECO:0007669"/>
    <property type="project" value="UniProtKB-KW"/>
</dbReference>
<evidence type="ECO:0000313" key="14">
    <source>
        <dbReference type="Proteomes" id="UP000322245"/>
    </source>
</evidence>
<evidence type="ECO:0000256" key="7">
    <source>
        <dbReference type="ARBA" id="ARBA00022679"/>
    </source>
</evidence>
<dbReference type="NCBIfam" id="TIGR01141">
    <property type="entry name" value="hisC"/>
    <property type="match status" value="1"/>
</dbReference>
<dbReference type="PANTHER" id="PTHR42885:SF2">
    <property type="entry name" value="HISTIDINOL-PHOSPHATE AMINOTRANSFERASE"/>
    <property type="match status" value="1"/>
</dbReference>
<dbReference type="SUPFAM" id="SSF53383">
    <property type="entry name" value="PLP-dependent transferases"/>
    <property type="match status" value="1"/>
</dbReference>
<evidence type="ECO:0000256" key="11">
    <source>
        <dbReference type="ARBA" id="ARBA00047481"/>
    </source>
</evidence>
<evidence type="ECO:0000259" key="12">
    <source>
        <dbReference type="Pfam" id="PF00155"/>
    </source>
</evidence>
<feature type="domain" description="Aminotransferase class I/classII large" evidence="12">
    <location>
        <begin position="121"/>
        <end position="445"/>
    </location>
</feature>
<comment type="caution">
    <text evidence="13">The sequence shown here is derived from an EMBL/GenBank/DDBJ whole genome shotgun (WGS) entry which is preliminary data.</text>
</comment>
<evidence type="ECO:0000313" key="13">
    <source>
        <dbReference type="EMBL" id="TYJ55414.1"/>
    </source>
</evidence>
<keyword evidence="7" id="KW-0808">Transferase</keyword>